<evidence type="ECO:0000313" key="1">
    <source>
        <dbReference type="EMBL" id="KAG2190135.1"/>
    </source>
</evidence>
<dbReference type="AlphaFoldDB" id="A0A8H7QDK6"/>
<evidence type="ECO:0000313" key="2">
    <source>
        <dbReference type="Proteomes" id="UP000650833"/>
    </source>
</evidence>
<accession>A0A8H7QDK6</accession>
<dbReference type="OrthoDB" id="10601364at2759"/>
<dbReference type="Proteomes" id="UP000650833">
    <property type="component" value="Unassembled WGS sequence"/>
</dbReference>
<sequence>MYVLAPSAKAYEGGIKIIINGSTVSGSCNFTDAGNNFTCYFSHTHMLLYFMTQVKAASYHQVYGPANAQAYNSRISSKAQYSIKVSPWKIGPASIQDGIISEKDYVAKIEKVPETLKGKFFIYCFILQNWGRETYENEFKFNFEEADKEAFAMKIVEMQGKLISSDIMELDSRITEVVSTLNVEVERKTGRRPGSSKIQEFDFEINPVIAKVDLEILVNVNKDLFDDTKKFKLTYTE</sequence>
<name>A0A8H7QDK6_9FUNG</name>
<gene>
    <name evidence="1" type="ORF">INT46_003993</name>
</gene>
<proteinExistence type="predicted"/>
<keyword evidence="2" id="KW-1185">Reference proteome</keyword>
<protein>
    <submittedName>
        <fullName evidence="1">Uncharacterized protein</fullName>
    </submittedName>
</protein>
<organism evidence="1 2">
    <name type="scientific">Mucor plumbeus</name>
    <dbReference type="NCBI Taxonomy" id="97098"/>
    <lineage>
        <taxon>Eukaryota</taxon>
        <taxon>Fungi</taxon>
        <taxon>Fungi incertae sedis</taxon>
        <taxon>Mucoromycota</taxon>
        <taxon>Mucoromycotina</taxon>
        <taxon>Mucoromycetes</taxon>
        <taxon>Mucorales</taxon>
        <taxon>Mucorineae</taxon>
        <taxon>Mucoraceae</taxon>
        <taxon>Mucor</taxon>
    </lineage>
</organism>
<comment type="caution">
    <text evidence="1">The sequence shown here is derived from an EMBL/GenBank/DDBJ whole genome shotgun (WGS) entry which is preliminary data.</text>
</comment>
<reference evidence="1" key="1">
    <citation type="submission" date="2020-12" db="EMBL/GenBank/DDBJ databases">
        <title>Metabolic potential, ecology and presence of endohyphal bacteria is reflected in genomic diversity of Mucoromycotina.</title>
        <authorList>
            <person name="Muszewska A."/>
            <person name="Okrasinska A."/>
            <person name="Steczkiewicz K."/>
            <person name="Drgas O."/>
            <person name="Orlowska M."/>
            <person name="Perlinska-Lenart U."/>
            <person name="Aleksandrzak-Piekarczyk T."/>
            <person name="Szatraj K."/>
            <person name="Zielenkiewicz U."/>
            <person name="Pilsyk S."/>
            <person name="Malc E."/>
            <person name="Mieczkowski P."/>
            <person name="Kruszewska J.S."/>
            <person name="Biernat P."/>
            <person name="Pawlowska J."/>
        </authorList>
    </citation>
    <scope>NUCLEOTIDE SEQUENCE</scope>
    <source>
        <strain evidence="1">CBS 226.32</strain>
    </source>
</reference>
<dbReference type="EMBL" id="JAEPRC010001049">
    <property type="protein sequence ID" value="KAG2190135.1"/>
    <property type="molecule type" value="Genomic_DNA"/>
</dbReference>